<keyword evidence="2" id="KW-1185">Reference proteome</keyword>
<evidence type="ECO:0000313" key="2">
    <source>
        <dbReference type="Proteomes" id="UP000306319"/>
    </source>
</evidence>
<evidence type="ECO:0000313" key="1">
    <source>
        <dbReference type="EMBL" id="TGY77621.1"/>
    </source>
</evidence>
<dbReference type="EMBL" id="SRYB01000022">
    <property type="protein sequence ID" value="TGY77621.1"/>
    <property type="molecule type" value="Genomic_DNA"/>
</dbReference>
<protein>
    <submittedName>
        <fullName evidence="1">2-amino-4-hydroxy-6-hydroxymethyldihydropteridine diphosphokinase</fullName>
        <ecNumber evidence="1">2.7.6.3</ecNumber>
    </submittedName>
</protein>
<comment type="caution">
    <text evidence="1">The sequence shown here is derived from an EMBL/GenBank/DDBJ whole genome shotgun (WGS) entry which is preliminary data.</text>
</comment>
<keyword evidence="1" id="KW-0808">Transferase</keyword>
<organism evidence="1 2">
    <name type="scientific">Lepagella muris</name>
    <dbReference type="NCBI Taxonomy" id="3032870"/>
    <lineage>
        <taxon>Bacteria</taxon>
        <taxon>Pseudomonadati</taxon>
        <taxon>Bacteroidota</taxon>
        <taxon>Bacteroidia</taxon>
        <taxon>Bacteroidales</taxon>
        <taxon>Muribaculaceae</taxon>
        <taxon>Lepagella</taxon>
    </lineage>
</organism>
<dbReference type="EC" id="2.7.6.3" evidence="1"/>
<sequence length="155" mass="17567">MALVSVNIGSNLGDRRLNISRAVRAISMEFGDFEISHVVESAPWGFDSTHSFLNVGLTFETDLNPEETLRRLQNIEKGISGKSHRTASGGYTDREIDIDVITFDSEVIDLPHLQVPHPRMPQRSFVLQPLAELMPWWRHPLTGLTPFEMLENLDK</sequence>
<name>A0AC61RDD6_9BACT</name>
<gene>
    <name evidence="1" type="primary">folK</name>
    <name evidence="1" type="ORF">E5331_13655</name>
</gene>
<accession>A0AC61RDD6</accession>
<dbReference type="Proteomes" id="UP000306319">
    <property type="component" value="Unassembled WGS sequence"/>
</dbReference>
<reference evidence="1" key="1">
    <citation type="submission" date="2019-04" db="EMBL/GenBank/DDBJ databases">
        <title>Microbes associate with the intestines of laboratory mice.</title>
        <authorList>
            <person name="Navarre W."/>
            <person name="Wong E."/>
            <person name="Huang K."/>
            <person name="Tropini C."/>
            <person name="Ng K."/>
            <person name="Yu B."/>
        </authorList>
    </citation>
    <scope>NUCLEOTIDE SEQUENCE</scope>
    <source>
        <strain evidence="1">NM04_E33</strain>
    </source>
</reference>
<proteinExistence type="predicted"/>